<protein>
    <recommendedName>
        <fullName evidence="3">CCAAT-binding factor domain-containing protein</fullName>
    </recommendedName>
</protein>
<dbReference type="GO" id="GO:0030692">
    <property type="term" value="C:Noc4p-Nop14p complex"/>
    <property type="evidence" value="ECO:0007669"/>
    <property type="project" value="TreeGrafter"/>
</dbReference>
<dbReference type="PANTHER" id="PTHR12455">
    <property type="entry name" value="NUCLEOLAR COMPLEX PROTEIN 4"/>
    <property type="match status" value="1"/>
</dbReference>
<dbReference type="Pfam" id="PF03914">
    <property type="entry name" value="CBF"/>
    <property type="match status" value="1"/>
</dbReference>
<evidence type="ECO:0000313" key="5">
    <source>
        <dbReference type="Proteomes" id="UP000698800"/>
    </source>
</evidence>
<comment type="similarity">
    <text evidence="1">Belongs to the CBF/MAK21 family.</text>
</comment>
<feature type="domain" description="CCAAT-binding factor" evidence="3">
    <location>
        <begin position="313"/>
        <end position="470"/>
    </location>
</feature>
<dbReference type="PANTHER" id="PTHR12455:SF0">
    <property type="entry name" value="NUCLEOLAR COMPLEX PROTEIN 4 HOMOLOG"/>
    <property type="match status" value="1"/>
</dbReference>
<gene>
    <name evidence="4" type="ORF">FGG08_006094</name>
</gene>
<proteinExistence type="inferred from homology"/>
<accession>A0A9P8I5Z6</accession>
<dbReference type="EMBL" id="JAGHQL010000163">
    <property type="protein sequence ID" value="KAH0537092.1"/>
    <property type="molecule type" value="Genomic_DNA"/>
</dbReference>
<keyword evidence="5" id="KW-1185">Reference proteome</keyword>
<name>A0A9P8I5Z6_9PEZI</name>
<comment type="caution">
    <text evidence="4">The sequence shown here is derived from an EMBL/GenBank/DDBJ whole genome shotgun (WGS) entry which is preliminary data.</text>
</comment>
<sequence length="540" mass="61576">MLDPSTPSKKRKRGDNTGPCKLDSKTADDNNAQSRILQLESQILESRRYYNNIATLLLISRGDDPQNGEKVAAAVSLCRVFCRLLANGGMLVTTGAADAEAMVVRWLNERYDDYSKVLLTMLKEPNISQGTALTLLMRLVKDEGNRPKAGQERLFPRKLYSRILRVVLEAQCTSEAREELVRKYINRYDDIRIHTMAIIYELATEGHPLEVLQAFISNTLSVLSSTQVTPPSKDDIDKFYATPTENRSQLSSITAYKKQAQQAWLALFKLGLSKEQRKIILGLISSKIAPCFVKPELLMDFLTDSLNFGGSMSLLALSGLFYLIQEKNLDYPMFYQKLYIMLDASIMHSRHRSRFFRLLDTFLASTHLPAALVASFIKKLSRLSLQAPPAGIVVVVPWIYNLLKRHPTCTFMIHREIHEKDRSEQLRGEVMNDPFDFDEEDPVKTDAISSSLWEIQMLQAHYHPNVATLARIISEQFTKHSYNTEDFLDHSYATMLDMELSKDIKKPPVVESEIPEKIFTGYCKEAVQDDPLIVKMWDFT</sequence>
<reference evidence="4" key="1">
    <citation type="submission" date="2021-03" db="EMBL/GenBank/DDBJ databases">
        <title>Comparative genomics and phylogenomic investigation of the class Geoglossomycetes provide insights into ecological specialization and systematics.</title>
        <authorList>
            <person name="Melie T."/>
            <person name="Pirro S."/>
            <person name="Miller A.N."/>
            <person name="Quandt A."/>
        </authorList>
    </citation>
    <scope>NUCLEOTIDE SEQUENCE</scope>
    <source>
        <strain evidence="4">GBOQ0MN5Z8</strain>
    </source>
</reference>
<dbReference type="Proteomes" id="UP000698800">
    <property type="component" value="Unassembled WGS sequence"/>
</dbReference>
<feature type="region of interest" description="Disordered" evidence="2">
    <location>
        <begin position="1"/>
        <end position="27"/>
    </location>
</feature>
<dbReference type="GO" id="GO:0032040">
    <property type="term" value="C:small-subunit processome"/>
    <property type="evidence" value="ECO:0007669"/>
    <property type="project" value="TreeGrafter"/>
</dbReference>
<dbReference type="AlphaFoldDB" id="A0A9P8I5Z6"/>
<evidence type="ECO:0000259" key="3">
    <source>
        <dbReference type="Pfam" id="PF03914"/>
    </source>
</evidence>
<dbReference type="InterPro" id="IPR005612">
    <property type="entry name" value="CCAAT-binding_factor"/>
</dbReference>
<dbReference type="GO" id="GO:0042254">
    <property type="term" value="P:ribosome biogenesis"/>
    <property type="evidence" value="ECO:0007669"/>
    <property type="project" value="InterPro"/>
</dbReference>
<evidence type="ECO:0000256" key="1">
    <source>
        <dbReference type="ARBA" id="ARBA00007797"/>
    </source>
</evidence>
<organism evidence="4 5">
    <name type="scientific">Glutinoglossum americanum</name>
    <dbReference type="NCBI Taxonomy" id="1670608"/>
    <lineage>
        <taxon>Eukaryota</taxon>
        <taxon>Fungi</taxon>
        <taxon>Dikarya</taxon>
        <taxon>Ascomycota</taxon>
        <taxon>Pezizomycotina</taxon>
        <taxon>Geoglossomycetes</taxon>
        <taxon>Geoglossales</taxon>
        <taxon>Geoglossaceae</taxon>
        <taxon>Glutinoglossum</taxon>
    </lineage>
</organism>
<dbReference type="InterPro" id="IPR027193">
    <property type="entry name" value="Noc4"/>
</dbReference>
<dbReference type="OrthoDB" id="10263185at2759"/>
<evidence type="ECO:0000313" key="4">
    <source>
        <dbReference type="EMBL" id="KAH0537092.1"/>
    </source>
</evidence>
<evidence type="ECO:0000256" key="2">
    <source>
        <dbReference type="SAM" id="MobiDB-lite"/>
    </source>
</evidence>